<evidence type="ECO:0000259" key="1">
    <source>
        <dbReference type="Pfam" id="PF01610"/>
    </source>
</evidence>
<dbReference type="PANTHER" id="PTHR33498:SF1">
    <property type="entry name" value="TRANSPOSASE FOR INSERTION SEQUENCE ELEMENT IS1557"/>
    <property type="match status" value="1"/>
</dbReference>
<dbReference type="STRING" id="1121306.SAMN02745196_02978"/>
<dbReference type="PANTHER" id="PTHR33498">
    <property type="entry name" value="TRANSPOSASE FOR INSERTION SEQUENCE ELEMENT IS1557"/>
    <property type="match status" value="1"/>
</dbReference>
<dbReference type="EMBL" id="FQXP01000015">
    <property type="protein sequence ID" value="SHI11779.1"/>
    <property type="molecule type" value="Genomic_DNA"/>
</dbReference>
<dbReference type="InterPro" id="IPR002560">
    <property type="entry name" value="Transposase_DDE"/>
</dbReference>
<name>A0A1M5YIS3_9CLOT</name>
<keyword evidence="3" id="KW-1185">Reference proteome</keyword>
<protein>
    <submittedName>
        <fullName evidence="2">Transposase</fullName>
    </submittedName>
</protein>
<accession>A0A1M5YIS3</accession>
<sequence>MIDINTRCIVDILDSRDAKDVATWLKAYANLKVIVRDGSISFKAAIDISHPKAIQVNDRFHMLKNLIKALKKAIQRLIVGRIEIPLTSEEAKQRYMYLTELTRKRKNT</sequence>
<dbReference type="Pfam" id="PF01610">
    <property type="entry name" value="DDE_Tnp_ISL3"/>
    <property type="match status" value="1"/>
</dbReference>
<evidence type="ECO:0000313" key="3">
    <source>
        <dbReference type="Proteomes" id="UP000184526"/>
    </source>
</evidence>
<gene>
    <name evidence="2" type="ORF">SAMN02745196_02978</name>
</gene>
<proteinExistence type="predicted"/>
<evidence type="ECO:0000313" key="2">
    <source>
        <dbReference type="EMBL" id="SHI11779.1"/>
    </source>
</evidence>
<organism evidence="2 3">
    <name type="scientific">Clostridium collagenovorans DSM 3089</name>
    <dbReference type="NCBI Taxonomy" id="1121306"/>
    <lineage>
        <taxon>Bacteria</taxon>
        <taxon>Bacillati</taxon>
        <taxon>Bacillota</taxon>
        <taxon>Clostridia</taxon>
        <taxon>Eubacteriales</taxon>
        <taxon>Clostridiaceae</taxon>
        <taxon>Clostridium</taxon>
    </lineage>
</organism>
<reference evidence="2 3" key="1">
    <citation type="submission" date="2016-11" db="EMBL/GenBank/DDBJ databases">
        <authorList>
            <person name="Jaros S."/>
            <person name="Januszkiewicz K."/>
            <person name="Wedrychowicz H."/>
        </authorList>
    </citation>
    <scope>NUCLEOTIDE SEQUENCE [LARGE SCALE GENOMIC DNA]</scope>
    <source>
        <strain evidence="2 3">DSM 3089</strain>
    </source>
</reference>
<dbReference type="AlphaFoldDB" id="A0A1M5YIS3"/>
<feature type="domain" description="Transposase IS204/IS1001/IS1096/IS1165 DDE" evidence="1">
    <location>
        <begin position="2"/>
        <end position="78"/>
    </location>
</feature>
<dbReference type="InterPro" id="IPR047951">
    <property type="entry name" value="Transpos_ISL3"/>
</dbReference>
<dbReference type="Proteomes" id="UP000184526">
    <property type="component" value="Unassembled WGS sequence"/>
</dbReference>